<evidence type="ECO:0000259" key="12">
    <source>
        <dbReference type="Pfam" id="PF00291"/>
    </source>
</evidence>
<gene>
    <name evidence="13" type="primary">trpB_1</name>
    <name evidence="11" type="synonym">trpB</name>
    <name evidence="13" type="ORF">GHA_01377</name>
</gene>
<dbReference type="HAMAP" id="MF_00133">
    <property type="entry name" value="Trp_synth_beta"/>
    <property type="match status" value="1"/>
</dbReference>
<comment type="cofactor">
    <cofactor evidence="1 11">
        <name>pyridoxal 5'-phosphate</name>
        <dbReference type="ChEBI" id="CHEBI:597326"/>
    </cofactor>
</comment>
<evidence type="ECO:0000256" key="11">
    <source>
        <dbReference type="HAMAP-Rule" id="MF_00133"/>
    </source>
</evidence>
<evidence type="ECO:0000313" key="14">
    <source>
        <dbReference type="Proteomes" id="UP000834458"/>
    </source>
</evidence>
<keyword evidence="6 11" id="KW-0822">Tryptophan biosynthesis</keyword>
<dbReference type="GO" id="GO:0005737">
    <property type="term" value="C:cytoplasm"/>
    <property type="evidence" value="ECO:0007669"/>
    <property type="project" value="TreeGrafter"/>
</dbReference>
<evidence type="ECO:0000313" key="13">
    <source>
        <dbReference type="EMBL" id="CAB5680569.1"/>
    </source>
</evidence>
<dbReference type="PIRSF" id="PIRSF001413">
    <property type="entry name" value="Trp_syn_beta"/>
    <property type="match status" value="1"/>
</dbReference>
<comment type="subunit">
    <text evidence="4 11">Tetramer of two alpha and two beta chains.</text>
</comment>
<dbReference type="GO" id="GO:0004834">
    <property type="term" value="F:tryptophan synthase activity"/>
    <property type="evidence" value="ECO:0007669"/>
    <property type="project" value="UniProtKB-UniRule"/>
</dbReference>
<dbReference type="InterPro" id="IPR036052">
    <property type="entry name" value="TrpB-like_PALP_sf"/>
</dbReference>
<dbReference type="PANTHER" id="PTHR48077:SF3">
    <property type="entry name" value="TRYPTOPHAN SYNTHASE"/>
    <property type="match status" value="1"/>
</dbReference>
<evidence type="ECO:0000256" key="1">
    <source>
        <dbReference type="ARBA" id="ARBA00001933"/>
    </source>
</evidence>
<proteinExistence type="inferred from homology"/>
<keyword evidence="9 11" id="KW-0456">Lyase</keyword>
<keyword evidence="5 11" id="KW-0028">Amino-acid biosynthesis</keyword>
<dbReference type="PANTHER" id="PTHR48077">
    <property type="entry name" value="TRYPTOPHAN SYNTHASE-RELATED"/>
    <property type="match status" value="1"/>
</dbReference>
<dbReference type="RefSeq" id="WP_234688224.1">
    <property type="nucleotide sequence ID" value="NZ_CAHPRW010000005.1"/>
</dbReference>
<evidence type="ECO:0000256" key="2">
    <source>
        <dbReference type="ARBA" id="ARBA00004733"/>
    </source>
</evidence>
<dbReference type="SUPFAM" id="SSF53686">
    <property type="entry name" value="Tryptophan synthase beta subunit-like PLP-dependent enzymes"/>
    <property type="match status" value="1"/>
</dbReference>
<dbReference type="Proteomes" id="UP000834458">
    <property type="component" value="Unassembled WGS sequence"/>
</dbReference>
<evidence type="ECO:0000256" key="5">
    <source>
        <dbReference type="ARBA" id="ARBA00022605"/>
    </source>
</evidence>
<reference evidence="13" key="1">
    <citation type="submission" date="2020-05" db="EMBL/GenBank/DDBJ databases">
        <authorList>
            <person name="Delgado-Blas J."/>
        </authorList>
    </citation>
    <scope>NUCLEOTIDE SEQUENCE</scope>
    <source>
        <strain evidence="13">BB1454</strain>
    </source>
</reference>
<name>A0AA35GHK5_9BURK</name>
<organism evidence="13 14">
    <name type="scientific">Comamonas aquatica</name>
    <dbReference type="NCBI Taxonomy" id="225991"/>
    <lineage>
        <taxon>Bacteria</taxon>
        <taxon>Pseudomonadati</taxon>
        <taxon>Pseudomonadota</taxon>
        <taxon>Betaproteobacteria</taxon>
        <taxon>Burkholderiales</taxon>
        <taxon>Comamonadaceae</taxon>
        <taxon>Comamonas</taxon>
    </lineage>
</organism>
<dbReference type="Gene3D" id="3.40.50.1100">
    <property type="match status" value="2"/>
</dbReference>
<dbReference type="AlphaFoldDB" id="A0AA35GHK5"/>
<dbReference type="InterPro" id="IPR001926">
    <property type="entry name" value="TrpB-like_PALP"/>
</dbReference>
<evidence type="ECO:0000256" key="4">
    <source>
        <dbReference type="ARBA" id="ARBA00011270"/>
    </source>
</evidence>
<dbReference type="NCBIfam" id="TIGR00263">
    <property type="entry name" value="trpB"/>
    <property type="match status" value="1"/>
</dbReference>
<evidence type="ECO:0000256" key="8">
    <source>
        <dbReference type="ARBA" id="ARBA00023141"/>
    </source>
</evidence>
<keyword evidence="7 11" id="KW-0663">Pyridoxal phosphate</keyword>
<dbReference type="CDD" id="cd06446">
    <property type="entry name" value="Trp-synth_B"/>
    <property type="match status" value="1"/>
</dbReference>
<accession>A0AA35GHK5</accession>
<comment type="pathway">
    <text evidence="2 11">Amino-acid biosynthesis; L-tryptophan biosynthesis; L-tryptophan from chorismate: step 5/5.</text>
</comment>
<evidence type="ECO:0000256" key="6">
    <source>
        <dbReference type="ARBA" id="ARBA00022822"/>
    </source>
</evidence>
<dbReference type="EMBL" id="CAHPSC010000014">
    <property type="protein sequence ID" value="CAB5680569.1"/>
    <property type="molecule type" value="Genomic_DNA"/>
</dbReference>
<comment type="caution">
    <text evidence="13">The sequence shown here is derived from an EMBL/GenBank/DDBJ whole genome shotgun (WGS) entry which is preliminary data.</text>
</comment>
<dbReference type="EC" id="4.2.1.20" evidence="11"/>
<evidence type="ECO:0000256" key="9">
    <source>
        <dbReference type="ARBA" id="ARBA00023239"/>
    </source>
</evidence>
<evidence type="ECO:0000256" key="10">
    <source>
        <dbReference type="ARBA" id="ARBA00049047"/>
    </source>
</evidence>
<protein>
    <recommendedName>
        <fullName evidence="11">Tryptophan synthase beta chain</fullName>
        <ecNumber evidence="11">4.2.1.20</ecNumber>
    </recommendedName>
</protein>
<feature type="modified residue" description="N6-(pyridoxal phosphate)lysine" evidence="11">
    <location>
        <position position="96"/>
    </location>
</feature>
<dbReference type="InterPro" id="IPR023026">
    <property type="entry name" value="Trp_synth_beta/beta-like"/>
</dbReference>
<evidence type="ECO:0000256" key="3">
    <source>
        <dbReference type="ARBA" id="ARBA00009982"/>
    </source>
</evidence>
<keyword evidence="8 11" id="KW-0057">Aromatic amino acid biosynthesis</keyword>
<evidence type="ECO:0000256" key="7">
    <source>
        <dbReference type="ARBA" id="ARBA00022898"/>
    </source>
</evidence>
<dbReference type="Pfam" id="PF00291">
    <property type="entry name" value="PALP"/>
    <property type="match status" value="1"/>
</dbReference>
<comment type="function">
    <text evidence="11">The beta subunit is responsible for the synthesis of L-tryptophan from indole and L-serine.</text>
</comment>
<comment type="catalytic activity">
    <reaction evidence="10 11">
        <text>(1S,2R)-1-C-(indol-3-yl)glycerol 3-phosphate + L-serine = D-glyceraldehyde 3-phosphate + L-tryptophan + H2O</text>
        <dbReference type="Rhea" id="RHEA:10532"/>
        <dbReference type="ChEBI" id="CHEBI:15377"/>
        <dbReference type="ChEBI" id="CHEBI:33384"/>
        <dbReference type="ChEBI" id="CHEBI:57912"/>
        <dbReference type="ChEBI" id="CHEBI:58866"/>
        <dbReference type="ChEBI" id="CHEBI:59776"/>
        <dbReference type="EC" id="4.2.1.20"/>
    </reaction>
</comment>
<feature type="domain" description="Tryptophan synthase beta chain-like PALP" evidence="12">
    <location>
        <begin position="62"/>
        <end position="387"/>
    </location>
</feature>
<dbReference type="FunFam" id="3.40.50.1100:FF:000004">
    <property type="entry name" value="Tryptophan synthase beta chain"/>
    <property type="match status" value="1"/>
</dbReference>
<comment type="similarity">
    <text evidence="3 11">Belongs to the TrpB family.</text>
</comment>
<sequence length="402" mass="42952">MHTATTFAPMPDDHGFFGPYGGQLVPPHLKQAMDDINVAYAQITQRQDFQQELAELFADYVGRPSPIFHAKRLSAQLGGAQIHLKREDLNHTGAHKINHCLGEALLAKFMGKKKVIAETGAGQHGVALATACALVGIPCEIHMGQVDIAKEHPNVTKMRILGCKLVAVTRGAATLKEAVDSAFEEYLTNPSDYLYAIGSVVGPHPFPMMVRDFQSIIGREAREQFQAKHGRLPDFVAACVGGGSNAIGMFTAFLNDASVQLVGVEPAGEGVDKPGRHAATLSVGKPGAIHGMQCYVLENADGTPAAVHSIASGLDYPGVGPQHSYLKDLGRVQYQSVTDQECLHAFMTLSRVEGIIPALESAHAVAWAMRAAPTLGADQHILVNLSGRGDKDADYVAKILNL</sequence>
<dbReference type="PROSITE" id="PS00168">
    <property type="entry name" value="TRP_SYNTHASE_BETA"/>
    <property type="match status" value="1"/>
</dbReference>
<dbReference type="InterPro" id="IPR006653">
    <property type="entry name" value="Trp_synth_b_CS"/>
</dbReference>
<dbReference type="InterPro" id="IPR006654">
    <property type="entry name" value="Trp_synth_beta"/>
</dbReference>